<gene>
    <name evidence="3" type="ORF">SAMN06264365_1352</name>
</gene>
<evidence type="ECO:0000256" key="2">
    <source>
        <dbReference type="SAM" id="Phobius"/>
    </source>
</evidence>
<keyword evidence="2" id="KW-1133">Transmembrane helix</keyword>
<dbReference type="AlphaFoldDB" id="A0A239JHZ7"/>
<feature type="transmembrane region" description="Helical" evidence="2">
    <location>
        <begin position="24"/>
        <end position="47"/>
    </location>
</feature>
<keyword evidence="2" id="KW-0472">Membrane</keyword>
<feature type="region of interest" description="Disordered" evidence="1">
    <location>
        <begin position="122"/>
        <end position="151"/>
    </location>
</feature>
<feature type="compositionally biased region" description="Gly residues" evidence="1">
    <location>
        <begin position="127"/>
        <end position="140"/>
    </location>
</feature>
<sequence>MERAGESGAVVDTPDPPKRSRPRYLVPVLVALAVLVVAGSFGAGIFLGRSPETDNVAGATAGPSADPRFTEAMKFVTCMRGNGVSNYPAPQPNGELLLTNESGVDIASKAYQSAESACKSFLPSGMSQGGEQPGGAGGPAGADAASGQPSLPARDLTKYVKCMRGEGVTQFPDADALGNFSDVDPNWPGLQDAQASCAKYLPPGSPGAPR</sequence>
<evidence type="ECO:0000313" key="3">
    <source>
        <dbReference type="EMBL" id="SNT04354.1"/>
    </source>
</evidence>
<dbReference type="EMBL" id="FZNR01000035">
    <property type="protein sequence ID" value="SNT04354.1"/>
    <property type="molecule type" value="Genomic_DNA"/>
</dbReference>
<evidence type="ECO:0000256" key="1">
    <source>
        <dbReference type="SAM" id="MobiDB-lite"/>
    </source>
</evidence>
<organism evidence="3 4">
    <name type="scientific">Actinoplanes regularis</name>
    <dbReference type="NCBI Taxonomy" id="52697"/>
    <lineage>
        <taxon>Bacteria</taxon>
        <taxon>Bacillati</taxon>
        <taxon>Actinomycetota</taxon>
        <taxon>Actinomycetes</taxon>
        <taxon>Micromonosporales</taxon>
        <taxon>Micromonosporaceae</taxon>
        <taxon>Actinoplanes</taxon>
    </lineage>
</organism>
<keyword evidence="2" id="KW-0812">Transmembrane</keyword>
<feature type="compositionally biased region" description="Low complexity" evidence="1">
    <location>
        <begin position="141"/>
        <end position="150"/>
    </location>
</feature>
<evidence type="ECO:0000313" key="4">
    <source>
        <dbReference type="Proteomes" id="UP000198415"/>
    </source>
</evidence>
<dbReference type="Proteomes" id="UP000198415">
    <property type="component" value="Unassembled WGS sequence"/>
</dbReference>
<proteinExistence type="predicted"/>
<keyword evidence="4" id="KW-1185">Reference proteome</keyword>
<reference evidence="3 4" key="1">
    <citation type="submission" date="2017-06" db="EMBL/GenBank/DDBJ databases">
        <authorList>
            <person name="Kim H.J."/>
            <person name="Triplett B.A."/>
        </authorList>
    </citation>
    <scope>NUCLEOTIDE SEQUENCE [LARGE SCALE GENOMIC DNA]</scope>
    <source>
        <strain evidence="3 4">DSM 43151</strain>
    </source>
</reference>
<accession>A0A239JHZ7</accession>
<protein>
    <submittedName>
        <fullName evidence="3">Uncharacterized protein</fullName>
    </submittedName>
</protein>
<name>A0A239JHZ7_9ACTN</name>